<dbReference type="GO" id="GO:0015421">
    <property type="term" value="F:ABC-type oligopeptide transporter activity"/>
    <property type="evidence" value="ECO:0007669"/>
    <property type="project" value="TreeGrafter"/>
</dbReference>
<feature type="transmembrane region" description="Helical" evidence="8">
    <location>
        <begin position="162"/>
        <end position="182"/>
    </location>
</feature>
<proteinExistence type="predicted"/>
<keyword evidence="5" id="KW-0067">ATP-binding</keyword>
<dbReference type="InParanoid" id="S0ETR6"/>
<dbReference type="Gene3D" id="3.40.50.300">
    <property type="entry name" value="P-loop containing nucleotide triphosphate hydrolases"/>
    <property type="match status" value="1"/>
</dbReference>
<dbReference type="GO" id="GO:0005524">
    <property type="term" value="F:ATP binding"/>
    <property type="evidence" value="ECO:0007669"/>
    <property type="project" value="UniProtKB-KW"/>
</dbReference>
<dbReference type="SMART" id="SM00382">
    <property type="entry name" value="AAA"/>
    <property type="match status" value="1"/>
</dbReference>
<dbReference type="InterPro" id="IPR039421">
    <property type="entry name" value="Type_1_exporter"/>
</dbReference>
<dbReference type="AlphaFoldDB" id="S0ETR6"/>
<sequence>MQNFIRFLKEVRVYWRLILLIVVLTLCTSALSLPPPYLIKLLTDSLTQKALREHLPVHLAAIFFGFVGVATGSAFVGYWLTYCITLLGQRFKLDMRRKLYAHMQTLSLGFFERSQTGKLMSNITNDVASLDQLLSGGFVNVLQDSVTLVAVLFIIFSLNWKLALVALSVYPIYIANYLVFIGRIKQTSYEVREQREIIYGDLQEKLAGVQVVKSYARERYEVRQFAGETRSLLHLNLRASVLSTALWTLAEFIGAIGTALLIWYGGKLVIEGKLTPGSLIAFYGYIGGYLYQPTLRMIQLNDQIARTNAALWRIFRTLDTKPNVTDAPNAIPLPPIRGDVRYENVWFEYEPGQPVIKGVNLDVKAGEVVALVGPSGSGKTTMVNLLQRHYDVTDGRITIDGYDLRDVQLKSLRRQIGVVIQETMLFNTTIRENIRYGKLEATDEEVEAAARAANIAHVIEAMPRGYDTRLGEDGVKLSGGEKQRIAIARALLADPRILILDEATSALDSETEALIQEALERLMKGRTCFVIAHRLSTIVKADKIVVMEKGIIREMGNHNELLALGGIYASLFHQQFKVALESGA</sequence>
<dbReference type="EC" id="3.6.3.-" evidence="11"/>
<feature type="domain" description="ABC transmembrane type-1" evidence="10">
    <location>
        <begin position="19"/>
        <end position="306"/>
    </location>
</feature>
<dbReference type="Proteomes" id="UP000014227">
    <property type="component" value="Chromosome I"/>
</dbReference>
<evidence type="ECO:0000313" key="11">
    <source>
        <dbReference type="EMBL" id="CCW34883.1"/>
    </source>
</evidence>
<evidence type="ECO:0000256" key="3">
    <source>
        <dbReference type="ARBA" id="ARBA00022692"/>
    </source>
</evidence>
<dbReference type="KEGG" id="ccz:CCALI_01061"/>
<dbReference type="GO" id="GO:0016887">
    <property type="term" value="F:ATP hydrolysis activity"/>
    <property type="evidence" value="ECO:0007669"/>
    <property type="project" value="InterPro"/>
</dbReference>
<dbReference type="InterPro" id="IPR036640">
    <property type="entry name" value="ABC1_TM_sf"/>
</dbReference>
<dbReference type="FunFam" id="3.40.50.300:FF:000287">
    <property type="entry name" value="Multidrug ABC transporter ATP-binding protein"/>
    <property type="match status" value="1"/>
</dbReference>
<dbReference type="PROSITE" id="PS50929">
    <property type="entry name" value="ABC_TM1F"/>
    <property type="match status" value="1"/>
</dbReference>
<feature type="transmembrane region" description="Helical" evidence="8">
    <location>
        <begin position="138"/>
        <end position="156"/>
    </location>
</feature>
<evidence type="ECO:0000259" key="9">
    <source>
        <dbReference type="PROSITE" id="PS50893"/>
    </source>
</evidence>
<dbReference type="InterPro" id="IPR017871">
    <property type="entry name" value="ABC_transporter-like_CS"/>
</dbReference>
<dbReference type="PROSITE" id="PS50893">
    <property type="entry name" value="ABC_TRANSPORTER_2"/>
    <property type="match status" value="1"/>
</dbReference>
<keyword evidence="12" id="KW-1185">Reference proteome</keyword>
<evidence type="ECO:0000256" key="2">
    <source>
        <dbReference type="ARBA" id="ARBA00022448"/>
    </source>
</evidence>
<dbReference type="PANTHER" id="PTHR43394:SF1">
    <property type="entry name" value="ATP-BINDING CASSETTE SUB-FAMILY B MEMBER 10, MITOCHONDRIAL"/>
    <property type="match status" value="1"/>
</dbReference>
<keyword evidence="6 8" id="KW-1133">Transmembrane helix</keyword>
<feature type="transmembrane region" description="Helical" evidence="8">
    <location>
        <begin position="239"/>
        <end position="262"/>
    </location>
</feature>
<evidence type="ECO:0000259" key="10">
    <source>
        <dbReference type="PROSITE" id="PS50929"/>
    </source>
</evidence>
<dbReference type="eggNOG" id="COG1132">
    <property type="taxonomic scope" value="Bacteria"/>
</dbReference>
<keyword evidence="3 8" id="KW-0812">Transmembrane</keyword>
<evidence type="ECO:0000256" key="4">
    <source>
        <dbReference type="ARBA" id="ARBA00022741"/>
    </source>
</evidence>
<keyword evidence="11" id="KW-0378">Hydrolase</keyword>
<dbReference type="PANTHER" id="PTHR43394">
    <property type="entry name" value="ATP-DEPENDENT PERMEASE MDL1, MITOCHONDRIAL"/>
    <property type="match status" value="1"/>
</dbReference>
<protein>
    <submittedName>
        <fullName evidence="11">ABC-type multidrug transport system, ATPase and permease components</fullName>
        <ecNumber evidence="11">3.6.3.-</ecNumber>
    </submittedName>
</protein>
<name>S0ETR6_CHTCT</name>
<gene>
    <name evidence="11" type="ORF">CCALI_01061</name>
</gene>
<evidence type="ECO:0000256" key="5">
    <source>
        <dbReference type="ARBA" id="ARBA00022840"/>
    </source>
</evidence>
<evidence type="ECO:0000313" key="12">
    <source>
        <dbReference type="Proteomes" id="UP000014227"/>
    </source>
</evidence>
<dbReference type="Gene3D" id="1.20.1560.10">
    <property type="entry name" value="ABC transporter type 1, transmembrane domain"/>
    <property type="match status" value="1"/>
</dbReference>
<evidence type="ECO:0000256" key="1">
    <source>
        <dbReference type="ARBA" id="ARBA00004651"/>
    </source>
</evidence>
<evidence type="ECO:0000256" key="7">
    <source>
        <dbReference type="ARBA" id="ARBA00023136"/>
    </source>
</evidence>
<dbReference type="SUPFAM" id="SSF90123">
    <property type="entry name" value="ABC transporter transmembrane region"/>
    <property type="match status" value="1"/>
</dbReference>
<reference evidence="12" key="1">
    <citation type="submission" date="2013-03" db="EMBL/GenBank/DDBJ databases">
        <title>Genome sequence of Chthonomonas calidirosea, the first sequenced genome from the Armatimonadetes phylum (formally candidate division OP10).</title>
        <authorList>
            <person name="Lee K.C.Y."/>
            <person name="Morgan X.C."/>
            <person name="Dunfield P.F."/>
            <person name="Tamas I."/>
            <person name="Houghton K.M."/>
            <person name="Vyssotski M."/>
            <person name="Ryan J.L.J."/>
            <person name="Lagutin K."/>
            <person name="McDonald I.R."/>
            <person name="Stott M.B."/>
        </authorList>
    </citation>
    <scope>NUCLEOTIDE SEQUENCE [LARGE SCALE GENOMIC DNA]</scope>
    <source>
        <strain evidence="12">DSM 23976 / ICMP 18418 / T49</strain>
    </source>
</reference>
<comment type="subcellular location">
    <subcellularLocation>
        <location evidence="1">Cell membrane</location>
        <topology evidence="1">Multi-pass membrane protein</topology>
    </subcellularLocation>
</comment>
<dbReference type="GO" id="GO:0005886">
    <property type="term" value="C:plasma membrane"/>
    <property type="evidence" value="ECO:0007669"/>
    <property type="project" value="UniProtKB-SubCell"/>
</dbReference>
<dbReference type="OrthoDB" id="9806127at2"/>
<dbReference type="Pfam" id="PF00005">
    <property type="entry name" value="ABC_tran"/>
    <property type="match status" value="1"/>
</dbReference>
<dbReference type="CDD" id="cd07346">
    <property type="entry name" value="ABC_6TM_exporters"/>
    <property type="match status" value="1"/>
</dbReference>
<dbReference type="HOGENOM" id="CLU_000604_84_3_0"/>
<dbReference type="STRING" id="454171.CP488_00095"/>
<dbReference type="InterPro" id="IPR011527">
    <property type="entry name" value="ABC1_TM_dom"/>
</dbReference>
<feature type="transmembrane region" description="Helical" evidence="8">
    <location>
        <begin position="274"/>
        <end position="291"/>
    </location>
</feature>
<accession>S0ETR6</accession>
<dbReference type="InterPro" id="IPR003593">
    <property type="entry name" value="AAA+_ATPase"/>
</dbReference>
<feature type="transmembrane region" description="Helical" evidence="8">
    <location>
        <begin position="56"/>
        <end position="88"/>
    </location>
</feature>
<dbReference type="PATRIC" id="fig|1303518.3.peg.1077"/>
<keyword evidence="2" id="KW-0813">Transport</keyword>
<keyword evidence="7 8" id="KW-0472">Membrane</keyword>
<dbReference type="InterPro" id="IPR027417">
    <property type="entry name" value="P-loop_NTPase"/>
</dbReference>
<dbReference type="RefSeq" id="WP_016482432.1">
    <property type="nucleotide sequence ID" value="NC_021487.1"/>
</dbReference>
<feature type="domain" description="ABC transporter" evidence="9">
    <location>
        <begin position="340"/>
        <end position="574"/>
    </location>
</feature>
<organism evidence="11 12">
    <name type="scientific">Chthonomonas calidirosea (strain DSM 23976 / ICMP 18418 / T49)</name>
    <dbReference type="NCBI Taxonomy" id="1303518"/>
    <lineage>
        <taxon>Bacteria</taxon>
        <taxon>Bacillati</taxon>
        <taxon>Armatimonadota</taxon>
        <taxon>Chthonomonadia</taxon>
        <taxon>Chthonomonadales</taxon>
        <taxon>Chthonomonadaceae</taxon>
        <taxon>Chthonomonas</taxon>
    </lineage>
</organism>
<evidence type="ECO:0000256" key="6">
    <source>
        <dbReference type="ARBA" id="ARBA00022989"/>
    </source>
</evidence>
<keyword evidence="4" id="KW-0547">Nucleotide-binding</keyword>
<dbReference type="Pfam" id="PF00664">
    <property type="entry name" value="ABC_membrane"/>
    <property type="match status" value="1"/>
</dbReference>
<dbReference type="InterPro" id="IPR003439">
    <property type="entry name" value="ABC_transporter-like_ATP-bd"/>
</dbReference>
<dbReference type="EMBL" id="HF951689">
    <property type="protein sequence ID" value="CCW34883.1"/>
    <property type="molecule type" value="Genomic_DNA"/>
</dbReference>
<dbReference type="PROSITE" id="PS00211">
    <property type="entry name" value="ABC_TRANSPORTER_1"/>
    <property type="match status" value="1"/>
</dbReference>
<dbReference type="SUPFAM" id="SSF52540">
    <property type="entry name" value="P-loop containing nucleoside triphosphate hydrolases"/>
    <property type="match status" value="1"/>
</dbReference>
<evidence type="ECO:0000256" key="8">
    <source>
        <dbReference type="SAM" id="Phobius"/>
    </source>
</evidence>
<dbReference type="FunCoup" id="S0ETR6">
    <property type="interactions" value="304"/>
</dbReference>